<dbReference type="InterPro" id="IPR025200">
    <property type="entry name" value="PPK_C_dom2"/>
</dbReference>
<dbReference type="EMBL" id="JALBWM010000036">
    <property type="protein sequence ID" value="MCO1334722.1"/>
    <property type="molecule type" value="Genomic_DNA"/>
</dbReference>
<dbReference type="GO" id="GO:0005524">
    <property type="term" value="F:ATP binding"/>
    <property type="evidence" value="ECO:0007669"/>
    <property type="project" value="UniProtKB-KW"/>
</dbReference>
<evidence type="ECO:0000256" key="2">
    <source>
        <dbReference type="ARBA" id="ARBA00022679"/>
    </source>
</evidence>
<feature type="domain" description="Polyphosphate kinase N-terminal" evidence="9">
    <location>
        <begin position="9"/>
        <end position="110"/>
    </location>
</feature>
<organism evidence="12 13">
    <name type="scientific">Microbulbifer okhotskensis</name>
    <dbReference type="NCBI Taxonomy" id="2926617"/>
    <lineage>
        <taxon>Bacteria</taxon>
        <taxon>Pseudomonadati</taxon>
        <taxon>Pseudomonadota</taxon>
        <taxon>Gammaproteobacteria</taxon>
        <taxon>Cellvibrionales</taxon>
        <taxon>Microbulbiferaceae</taxon>
        <taxon>Microbulbifer</taxon>
    </lineage>
</organism>
<keyword evidence="2 6" id="KW-0808">Transferase</keyword>
<dbReference type="InterPro" id="IPR041108">
    <property type="entry name" value="PP_kinase_C_1"/>
</dbReference>
<evidence type="ECO:0000259" key="11">
    <source>
        <dbReference type="Pfam" id="PF17941"/>
    </source>
</evidence>
<dbReference type="Gene3D" id="1.20.58.310">
    <property type="entry name" value="Polyphosphate kinase N-terminal domain"/>
    <property type="match status" value="1"/>
</dbReference>
<reference evidence="12" key="1">
    <citation type="journal article" date="2022" name="Arch. Microbiol.">
        <title>Microbulbifer okhotskensis sp. nov., isolated from a deep bottom sediment of the Okhotsk Sea.</title>
        <authorList>
            <person name="Romanenko L."/>
            <person name="Kurilenko V."/>
            <person name="Otstavnykh N."/>
            <person name="Velansky P."/>
            <person name="Isaeva M."/>
            <person name="Mikhailov V."/>
        </authorList>
    </citation>
    <scope>NUCLEOTIDE SEQUENCE</scope>
    <source>
        <strain evidence="12">OS29</strain>
    </source>
</reference>
<dbReference type="Pfam" id="PF13090">
    <property type="entry name" value="PP_kinase_C"/>
    <property type="match status" value="1"/>
</dbReference>
<feature type="domain" description="Polyphosphate kinase C-terminal" evidence="11">
    <location>
        <begin position="326"/>
        <end position="487"/>
    </location>
</feature>
<gene>
    <name evidence="12" type="primary">ppk1</name>
    <name evidence="6" type="synonym">ppk</name>
    <name evidence="12" type="ORF">MO867_10255</name>
</gene>
<dbReference type="Proteomes" id="UP001139028">
    <property type="component" value="Unassembled WGS sequence"/>
</dbReference>
<feature type="domain" description="Polyphosphate kinase C-terminal" evidence="10">
    <location>
        <begin position="499"/>
        <end position="669"/>
    </location>
</feature>
<dbReference type="EC" id="2.7.4.1" evidence="6 7"/>
<dbReference type="Pfam" id="PF13089">
    <property type="entry name" value="PP_kinase_N"/>
    <property type="match status" value="1"/>
</dbReference>
<evidence type="ECO:0000256" key="5">
    <source>
        <dbReference type="ARBA" id="ARBA00022840"/>
    </source>
</evidence>
<dbReference type="SUPFAM" id="SSF143724">
    <property type="entry name" value="PHP14-like"/>
    <property type="match status" value="1"/>
</dbReference>
<dbReference type="InterPro" id="IPR036830">
    <property type="entry name" value="PP_kinase_middle_dom_sf"/>
</dbReference>
<keyword evidence="1 6" id="KW-0597">Phosphoprotein</keyword>
<feature type="active site" description="Phosphohistidine intermediate" evidence="6">
    <location>
        <position position="430"/>
    </location>
</feature>
<evidence type="ECO:0000259" key="8">
    <source>
        <dbReference type="Pfam" id="PF02503"/>
    </source>
</evidence>
<feature type="binding site" evidence="6">
    <location>
        <position position="559"/>
    </location>
    <ligand>
        <name>ATP</name>
        <dbReference type="ChEBI" id="CHEBI:30616"/>
    </ligand>
</feature>
<dbReference type="InterPro" id="IPR036832">
    <property type="entry name" value="PPK_N_dom_sf"/>
</dbReference>
<keyword evidence="3 6" id="KW-0547">Nucleotide-binding</keyword>
<dbReference type="GO" id="GO:0008976">
    <property type="term" value="F:polyphosphate kinase activity"/>
    <property type="evidence" value="ECO:0007669"/>
    <property type="project" value="UniProtKB-UniRule"/>
</dbReference>
<evidence type="ECO:0000256" key="1">
    <source>
        <dbReference type="ARBA" id="ARBA00022553"/>
    </source>
</evidence>
<dbReference type="NCBIfam" id="TIGR03705">
    <property type="entry name" value="poly_P_kin"/>
    <property type="match status" value="1"/>
</dbReference>
<dbReference type="PANTHER" id="PTHR30218">
    <property type="entry name" value="POLYPHOSPHATE KINASE"/>
    <property type="match status" value="1"/>
</dbReference>
<comment type="PTM">
    <text evidence="6 7">An intermediate of this reaction is the autophosphorylated ppk in which a phosphate is covalently linked to a histidine residue through a N-P bond.</text>
</comment>
<feature type="domain" description="Polyphosphate kinase middle" evidence="8">
    <location>
        <begin position="119"/>
        <end position="303"/>
    </location>
</feature>
<dbReference type="NCBIfam" id="NF003917">
    <property type="entry name" value="PRK05443.1-1"/>
    <property type="match status" value="1"/>
</dbReference>
<dbReference type="RefSeq" id="WP_252466329.1">
    <property type="nucleotide sequence ID" value="NZ_JALBWM010000036.1"/>
</dbReference>
<feature type="binding site" evidence="6">
    <location>
        <position position="45"/>
    </location>
    <ligand>
        <name>ATP</name>
        <dbReference type="ChEBI" id="CHEBI:30616"/>
    </ligand>
</feature>
<evidence type="ECO:0000256" key="3">
    <source>
        <dbReference type="ARBA" id="ARBA00022741"/>
    </source>
</evidence>
<keyword evidence="4 6" id="KW-0418">Kinase</keyword>
<dbReference type="SUPFAM" id="SSF140356">
    <property type="entry name" value="PPK N-terminal domain-like"/>
    <property type="match status" value="1"/>
</dbReference>
<comment type="function">
    <text evidence="6 7">Catalyzes the reversible transfer of the terminal phosphate of ATP to form a long-chain polyphosphate (polyP).</text>
</comment>
<evidence type="ECO:0000313" key="12">
    <source>
        <dbReference type="EMBL" id="MCO1334722.1"/>
    </source>
</evidence>
<protein>
    <recommendedName>
        <fullName evidence="6 7">Polyphosphate kinase</fullName>
        <ecNumber evidence="6 7">2.7.4.1</ecNumber>
    </recommendedName>
    <alternativeName>
        <fullName evidence="6">ATP-polyphosphate phosphotransferase</fullName>
    </alternativeName>
    <alternativeName>
        <fullName evidence="6">Polyphosphoric acid kinase</fullName>
    </alternativeName>
</protein>
<dbReference type="AlphaFoldDB" id="A0A9X2J4N7"/>
<dbReference type="PIRSF" id="PIRSF015589">
    <property type="entry name" value="PP_kinase"/>
    <property type="match status" value="1"/>
</dbReference>
<dbReference type="Pfam" id="PF17941">
    <property type="entry name" value="PP_kinase_C_1"/>
    <property type="match status" value="1"/>
</dbReference>
<proteinExistence type="inferred from homology"/>
<evidence type="ECO:0000259" key="10">
    <source>
        <dbReference type="Pfam" id="PF13090"/>
    </source>
</evidence>
<evidence type="ECO:0000256" key="6">
    <source>
        <dbReference type="HAMAP-Rule" id="MF_00347"/>
    </source>
</evidence>
<dbReference type="GO" id="GO:0006799">
    <property type="term" value="P:polyphosphate biosynthetic process"/>
    <property type="evidence" value="ECO:0007669"/>
    <property type="project" value="UniProtKB-UniRule"/>
</dbReference>
<feature type="binding site" evidence="6">
    <location>
        <position position="587"/>
    </location>
    <ligand>
        <name>ATP</name>
        <dbReference type="ChEBI" id="CHEBI:30616"/>
    </ligand>
</feature>
<keyword evidence="5 6" id="KW-0067">ATP-binding</keyword>
<dbReference type="Gene3D" id="3.30.1840.10">
    <property type="entry name" value="Polyphosphate kinase middle domain"/>
    <property type="match status" value="1"/>
</dbReference>
<evidence type="ECO:0000259" key="9">
    <source>
        <dbReference type="Pfam" id="PF13089"/>
    </source>
</evidence>
<keyword evidence="13" id="KW-1185">Reference proteome</keyword>
<dbReference type="SUPFAM" id="SSF56024">
    <property type="entry name" value="Phospholipase D/nuclease"/>
    <property type="match status" value="2"/>
</dbReference>
<name>A0A9X2J4N7_9GAMM</name>
<comment type="similarity">
    <text evidence="6 7">Belongs to the polyphosphate kinase 1 (PPK1) family.</text>
</comment>
<dbReference type="HAMAP" id="MF_00347">
    <property type="entry name" value="Polyphosphate_kinase"/>
    <property type="match status" value="1"/>
</dbReference>
<evidence type="ECO:0000256" key="7">
    <source>
        <dbReference type="RuleBase" id="RU003800"/>
    </source>
</evidence>
<sequence length="679" mass="78753">MANDIPLYPKELSWLSFNERVLQEVEDESVPIVERVHFLGIFSNNMDEFFRTQVAGVRRLTSFSIGTEQKAYFTRLLEKINKRILRLEERYSDAYAKVMEELGQYNIHIVREGGLNCQQLAFVKNYFQREVLPELEPFFIDGRSPMPLLNERDIYFAITLKLKGEPKRYAAMEIPTSILPRFIEIPARKGKKEKVYIVLDNIIRICLLDIFRSVLPIISAKAYMFKISRDADIELSEQITQNILDRIERSLKQRMRADPVRLAYDMEMPKILLDLVKKKLKMGNRDSYTPGGRYHNSKDLMHFASDSKSFLYRRLVPLPTLPVNQSVFEQLQASDLLFYYPYHDFLAITNFLASASIDPQVREIRITLYRMAKNSRVIAALINAARNNIKVIAVVELRASFDEEANICWSRKLIEAGVLVIYGVPELEVHAKLISVVRREQGKNRFYTQLGTGNFNESTARVYCDFSVLTNHQAVGRDIYNLFEYMRFPNIQQNYKHIIVSPFSLRQSFDQAIEREIEAARKGREASLFFKCNSLVDSQLIALFYRASAAGVKIRLLVRGQCALMCETLGLSDNIKVVSLIDKYLEHARVYIFHNGGDEVMWISSANLKKRSLDQRIEVTYPVMNTEHYNTIRKIMELQWSDNQKARLIDAGQTNTQLANEGHKGCRAQDAIYRYLRNL</sequence>
<dbReference type="InterPro" id="IPR003414">
    <property type="entry name" value="PP_kinase"/>
</dbReference>
<dbReference type="InterPro" id="IPR025198">
    <property type="entry name" value="PPK_N_dom"/>
</dbReference>
<comment type="catalytic activity">
    <reaction evidence="6 7">
        <text>[phosphate](n) + ATP = [phosphate](n+1) + ADP</text>
        <dbReference type="Rhea" id="RHEA:19573"/>
        <dbReference type="Rhea" id="RHEA-COMP:9859"/>
        <dbReference type="Rhea" id="RHEA-COMP:14280"/>
        <dbReference type="ChEBI" id="CHEBI:16838"/>
        <dbReference type="ChEBI" id="CHEBI:30616"/>
        <dbReference type="ChEBI" id="CHEBI:456216"/>
        <dbReference type="EC" id="2.7.4.1"/>
    </reaction>
</comment>
<accession>A0A9X2J4N7</accession>
<feature type="binding site" evidence="6">
    <location>
        <position position="463"/>
    </location>
    <ligand>
        <name>ATP</name>
        <dbReference type="ChEBI" id="CHEBI:30616"/>
    </ligand>
</feature>
<dbReference type="Pfam" id="PF02503">
    <property type="entry name" value="PP_kinase"/>
    <property type="match status" value="1"/>
</dbReference>
<dbReference type="GO" id="GO:0009358">
    <property type="term" value="C:polyphosphate kinase complex"/>
    <property type="evidence" value="ECO:0007669"/>
    <property type="project" value="InterPro"/>
</dbReference>
<dbReference type="Gene3D" id="3.30.870.10">
    <property type="entry name" value="Endonuclease Chain A"/>
    <property type="match status" value="2"/>
</dbReference>
<evidence type="ECO:0000256" key="4">
    <source>
        <dbReference type="ARBA" id="ARBA00022777"/>
    </source>
</evidence>
<dbReference type="InterPro" id="IPR024953">
    <property type="entry name" value="PP_kinase_middle"/>
</dbReference>
<comment type="caution">
    <text evidence="6">Lacks conserved residue(s) required for the propagation of feature annotation.</text>
</comment>
<evidence type="ECO:0000313" key="13">
    <source>
        <dbReference type="Proteomes" id="UP001139028"/>
    </source>
</evidence>
<comment type="caution">
    <text evidence="12">The sequence shown here is derived from an EMBL/GenBank/DDBJ whole genome shotgun (WGS) entry which is preliminary data.</text>
</comment>
<dbReference type="PANTHER" id="PTHR30218:SF0">
    <property type="entry name" value="POLYPHOSPHATE KINASE"/>
    <property type="match status" value="1"/>
</dbReference>